<comment type="caution">
    <text evidence="9">The sequence shown here is derived from an EMBL/GenBank/DDBJ whole genome shotgun (WGS) entry which is preliminary data.</text>
</comment>
<feature type="transmembrane region" description="Helical" evidence="8">
    <location>
        <begin position="98"/>
        <end position="119"/>
    </location>
</feature>
<feature type="region of interest" description="Disordered" evidence="7">
    <location>
        <begin position="1"/>
        <end position="29"/>
    </location>
</feature>
<organism evidence="9 10">
    <name type="scientific">Pocillopora damicornis</name>
    <name type="common">Cauliflower coral</name>
    <name type="synonym">Millepora damicornis</name>
    <dbReference type="NCBI Taxonomy" id="46731"/>
    <lineage>
        <taxon>Eukaryota</taxon>
        <taxon>Metazoa</taxon>
        <taxon>Cnidaria</taxon>
        <taxon>Anthozoa</taxon>
        <taxon>Hexacorallia</taxon>
        <taxon>Scleractinia</taxon>
        <taxon>Astrocoeniina</taxon>
        <taxon>Pocilloporidae</taxon>
        <taxon>Pocillopora</taxon>
    </lineage>
</organism>
<comment type="subcellular location">
    <subcellularLocation>
        <location evidence="1">Membrane</location>
        <topology evidence="1">Multi-pass membrane protein</topology>
    </subcellularLocation>
</comment>
<dbReference type="GO" id="GO:0005765">
    <property type="term" value="C:lysosomal membrane"/>
    <property type="evidence" value="ECO:0007669"/>
    <property type="project" value="TreeGrafter"/>
</dbReference>
<accession>A0A3M6UT53</accession>
<feature type="transmembrane region" description="Helical" evidence="8">
    <location>
        <begin position="175"/>
        <end position="201"/>
    </location>
</feature>
<keyword evidence="6 8" id="KW-0472">Membrane</keyword>
<evidence type="ECO:0000256" key="4">
    <source>
        <dbReference type="ARBA" id="ARBA00022692"/>
    </source>
</evidence>
<gene>
    <name evidence="9" type="ORF">pdam_00006302</name>
</gene>
<dbReference type="PANTHER" id="PTHR31592">
    <property type="entry name" value="TRANSMEMBRANE PROTEIN 192"/>
    <property type="match status" value="1"/>
</dbReference>
<dbReference type="AlphaFoldDB" id="A0A3M6UT53"/>
<dbReference type="STRING" id="46731.A0A3M6UT53"/>
<comment type="similarity">
    <text evidence="2">Belongs to the TMEM192 family.</text>
</comment>
<dbReference type="OMA" id="IGFRDEN"/>
<evidence type="ECO:0000313" key="10">
    <source>
        <dbReference type="Proteomes" id="UP000275408"/>
    </source>
</evidence>
<evidence type="ECO:0000256" key="1">
    <source>
        <dbReference type="ARBA" id="ARBA00004141"/>
    </source>
</evidence>
<evidence type="ECO:0000256" key="2">
    <source>
        <dbReference type="ARBA" id="ARBA00006314"/>
    </source>
</evidence>
<protein>
    <recommendedName>
        <fullName evidence="3">Transmembrane protein 192</fullName>
    </recommendedName>
</protein>
<evidence type="ECO:0000256" key="5">
    <source>
        <dbReference type="ARBA" id="ARBA00022989"/>
    </source>
</evidence>
<dbReference type="PANTHER" id="PTHR31592:SF1">
    <property type="entry name" value="TRANSMEMBRANE PROTEIN 192"/>
    <property type="match status" value="1"/>
</dbReference>
<dbReference type="GO" id="GO:0005770">
    <property type="term" value="C:late endosome"/>
    <property type="evidence" value="ECO:0007669"/>
    <property type="project" value="TreeGrafter"/>
</dbReference>
<keyword evidence="4 8" id="KW-0812">Transmembrane</keyword>
<feature type="transmembrane region" description="Helical" evidence="8">
    <location>
        <begin position="55"/>
        <end position="75"/>
    </location>
</feature>
<feature type="transmembrane region" description="Helical" evidence="8">
    <location>
        <begin position="144"/>
        <end position="163"/>
    </location>
</feature>
<evidence type="ECO:0000256" key="3">
    <source>
        <dbReference type="ARBA" id="ARBA00014635"/>
    </source>
</evidence>
<evidence type="ECO:0000256" key="7">
    <source>
        <dbReference type="SAM" id="MobiDB-lite"/>
    </source>
</evidence>
<evidence type="ECO:0000313" key="9">
    <source>
        <dbReference type="EMBL" id="RMX56841.1"/>
    </source>
</evidence>
<dbReference type="InterPro" id="IPR029399">
    <property type="entry name" value="TMEM192"/>
</dbReference>
<evidence type="ECO:0000256" key="8">
    <source>
        <dbReference type="SAM" id="Phobius"/>
    </source>
</evidence>
<dbReference type="Pfam" id="PF14802">
    <property type="entry name" value="TMEM192"/>
    <property type="match status" value="1"/>
</dbReference>
<reference evidence="9 10" key="1">
    <citation type="journal article" date="2018" name="Sci. Rep.">
        <title>Comparative analysis of the Pocillopora damicornis genome highlights role of immune system in coral evolution.</title>
        <authorList>
            <person name="Cunning R."/>
            <person name="Bay R.A."/>
            <person name="Gillette P."/>
            <person name="Baker A.C."/>
            <person name="Traylor-Knowles N."/>
        </authorList>
    </citation>
    <scope>NUCLEOTIDE SEQUENCE [LARGE SCALE GENOMIC DNA]</scope>
    <source>
        <strain evidence="9">RSMAS</strain>
        <tissue evidence="9">Whole animal</tissue>
    </source>
</reference>
<keyword evidence="5 8" id="KW-1133">Transmembrane helix</keyword>
<evidence type="ECO:0000256" key="6">
    <source>
        <dbReference type="ARBA" id="ARBA00023136"/>
    </source>
</evidence>
<proteinExistence type="inferred from homology"/>
<name>A0A3M6UT53_POCDA</name>
<sequence length="282" mass="31805">MVSLSGDRGSGGYFFDREDSGSPGISSQAQEEALANDTASLGLLPETKFHPIRTAWIAILQLILFIAFESLQFILPNKELMGKNFEVSLSLGGTDPPFSFFILLHVGLWVVIFICDRVLQYQHHQSQAKGYLEFFRETKELRRIPHAILSLGNAVLLVIYAVMGHDSNKSDRGDLALYNILQIIFTVEFIISVPGILWYLVKVIKFNVRRPLPDAEDSDFLNVYTNNGASSLSVTGYRDNDYLDEVLEKQADMIRYLQQHNTNLGKRLMKLTAQQDRGSLEA</sequence>
<dbReference type="EMBL" id="RCHS01000788">
    <property type="protein sequence ID" value="RMX56841.1"/>
    <property type="molecule type" value="Genomic_DNA"/>
</dbReference>
<dbReference type="Proteomes" id="UP000275408">
    <property type="component" value="Unassembled WGS sequence"/>
</dbReference>
<keyword evidence="10" id="KW-1185">Reference proteome</keyword>
<dbReference type="OrthoDB" id="6277625at2759"/>